<accession>A0A2S1LM34</accession>
<gene>
    <name evidence="1" type="ORF">FK004_05665</name>
</gene>
<reference evidence="1 2" key="1">
    <citation type="submission" date="2017-04" db="EMBL/GenBank/DDBJ databases">
        <title>Complete genome sequence of Flavobacterium kingsejong AJ004.</title>
        <authorList>
            <person name="Lee P.C."/>
        </authorList>
    </citation>
    <scope>NUCLEOTIDE SEQUENCE [LARGE SCALE GENOMIC DNA]</scope>
    <source>
        <strain evidence="1 2">AJ004</strain>
    </source>
</reference>
<keyword evidence="2" id="KW-1185">Reference proteome</keyword>
<dbReference type="EMBL" id="CP020919">
    <property type="protein sequence ID" value="AWG24751.1"/>
    <property type="molecule type" value="Genomic_DNA"/>
</dbReference>
<sequence length="150" mass="17994">MKAIVTISITLLFSILGYSQNLKKKTVYFLFEKNKTDSVRNLGYKFYREKEKGYVFNLMDRRITLLYKNKQKSDTLPLSKLKNYKITPISKLDAMMEEWYKTNYEVITKGKGLFHYRDRNIVFKTFLIEIINDKQFVVYPVTWRNQNATD</sequence>
<dbReference type="Proteomes" id="UP000244677">
    <property type="component" value="Chromosome"/>
</dbReference>
<evidence type="ECO:0000313" key="2">
    <source>
        <dbReference type="Proteomes" id="UP000244677"/>
    </source>
</evidence>
<name>A0A2S1LM34_9FLAO</name>
<dbReference type="AlphaFoldDB" id="A0A2S1LM34"/>
<organism evidence="1 2">
    <name type="scientific">Flavobacterium kingsejongi</name>
    <dbReference type="NCBI Taxonomy" id="1678728"/>
    <lineage>
        <taxon>Bacteria</taxon>
        <taxon>Pseudomonadati</taxon>
        <taxon>Bacteroidota</taxon>
        <taxon>Flavobacteriia</taxon>
        <taxon>Flavobacteriales</taxon>
        <taxon>Flavobacteriaceae</taxon>
        <taxon>Flavobacterium</taxon>
    </lineage>
</organism>
<evidence type="ECO:0000313" key="1">
    <source>
        <dbReference type="EMBL" id="AWG24751.1"/>
    </source>
</evidence>
<dbReference type="KEGG" id="fki:FK004_05665"/>
<proteinExistence type="predicted"/>
<protein>
    <submittedName>
        <fullName evidence="1">Uncharacterized protein</fullName>
    </submittedName>
</protein>